<keyword evidence="3" id="KW-1185">Reference proteome</keyword>
<feature type="compositionally biased region" description="Basic and acidic residues" evidence="1">
    <location>
        <begin position="541"/>
        <end position="550"/>
    </location>
</feature>
<evidence type="ECO:0000313" key="3">
    <source>
        <dbReference type="Proteomes" id="UP000467700"/>
    </source>
</evidence>
<evidence type="ECO:0000256" key="1">
    <source>
        <dbReference type="SAM" id="MobiDB-lite"/>
    </source>
</evidence>
<dbReference type="AlphaFoldDB" id="A0A8S0VRS8"/>
<dbReference type="Proteomes" id="UP000467700">
    <property type="component" value="Unassembled WGS sequence"/>
</dbReference>
<feature type="compositionally biased region" description="Basic and acidic residues" evidence="1">
    <location>
        <begin position="165"/>
        <end position="176"/>
    </location>
</feature>
<feature type="compositionally biased region" description="Low complexity" evidence="1">
    <location>
        <begin position="522"/>
        <end position="535"/>
    </location>
</feature>
<protein>
    <submittedName>
        <fullName evidence="2">Uncharacterized protein</fullName>
    </submittedName>
</protein>
<sequence>MASGVPLPFSLRPKQEVQAEREAKEQEQHAKEQNRRDTIQKTAEVELVTLQAHEEKLRNAHNPPPVAINQVLCPRTSNNNSGAPNSDKVVEEVQDLLSDSSEEYKLPEKPAELLESTNSGEDKLLDPSDGEIQTTKKCSKRAEKGDLRAAVQKEGNQRMVVQEEGLGKCKAPEKEPSSAGSAMSVSSRSLPPTRPESEDELGGLSNNEGGGDERRAIEANGKGIKLAYYAGGSMKKMQQVHSLAKIIPTMSIPTFALPAKDLPQAKEQIRMAHLPAQLMVPFEEILVPRLHVIFGVTASWESPSNNEIQKAWKASFPQEKPLEFHTPLGVIVKKLVLDRLSSWKSLIGNAGILALQNEGDWIEVRQEWCTWAVSRSEEDHPFYFAGVVEDEEGNVMSQTGIFQSTIIATVLGVHINSINPFPIDVKADRPVSALVLAIQSAKRAILFHSTGVEVRPRRSASDFLKANWGDHVKYDIHGKACPVYPTSTLVDLVNQLKLKQWEKILTTAVDALKVSLAVENSSSSTTSASPVPATTNRPKPQLRDDDANIE</sequence>
<accession>A0A8S0VRS8</accession>
<feature type="compositionally biased region" description="Low complexity" evidence="1">
    <location>
        <begin position="177"/>
        <end position="189"/>
    </location>
</feature>
<feature type="region of interest" description="Disordered" evidence="1">
    <location>
        <begin position="1"/>
        <end position="42"/>
    </location>
</feature>
<proteinExistence type="predicted"/>
<organism evidence="2 3">
    <name type="scientific">Cyclocybe aegerita</name>
    <name type="common">Black poplar mushroom</name>
    <name type="synonym">Agrocybe aegerita</name>
    <dbReference type="NCBI Taxonomy" id="1973307"/>
    <lineage>
        <taxon>Eukaryota</taxon>
        <taxon>Fungi</taxon>
        <taxon>Dikarya</taxon>
        <taxon>Basidiomycota</taxon>
        <taxon>Agaricomycotina</taxon>
        <taxon>Agaricomycetes</taxon>
        <taxon>Agaricomycetidae</taxon>
        <taxon>Agaricales</taxon>
        <taxon>Agaricineae</taxon>
        <taxon>Bolbitiaceae</taxon>
        <taxon>Cyclocybe</taxon>
    </lineage>
</organism>
<feature type="compositionally biased region" description="Basic and acidic residues" evidence="1">
    <location>
        <begin position="102"/>
        <end position="112"/>
    </location>
</feature>
<comment type="caution">
    <text evidence="2">The sequence shown here is derived from an EMBL/GenBank/DDBJ whole genome shotgun (WGS) entry which is preliminary data.</text>
</comment>
<reference evidence="2 3" key="1">
    <citation type="submission" date="2020-01" db="EMBL/GenBank/DDBJ databases">
        <authorList>
            <person name="Gupta K D."/>
        </authorList>
    </citation>
    <scope>NUCLEOTIDE SEQUENCE [LARGE SCALE GENOMIC DNA]</scope>
</reference>
<feature type="compositionally biased region" description="Polar residues" evidence="1">
    <location>
        <begin position="75"/>
        <end position="84"/>
    </location>
</feature>
<dbReference type="EMBL" id="CACVBS010000046">
    <property type="protein sequence ID" value="CAA7264659.1"/>
    <property type="molecule type" value="Genomic_DNA"/>
</dbReference>
<name>A0A8S0VRS8_CYCAE</name>
<feature type="compositionally biased region" description="Basic and acidic residues" evidence="1">
    <location>
        <begin position="13"/>
        <end position="39"/>
    </location>
</feature>
<dbReference type="OrthoDB" id="3256015at2759"/>
<evidence type="ECO:0000313" key="2">
    <source>
        <dbReference type="EMBL" id="CAA7264659.1"/>
    </source>
</evidence>
<feature type="region of interest" description="Disordered" evidence="1">
    <location>
        <begin position="522"/>
        <end position="550"/>
    </location>
</feature>
<feature type="region of interest" description="Disordered" evidence="1">
    <location>
        <begin position="54"/>
        <end position="215"/>
    </location>
</feature>
<gene>
    <name evidence="2" type="ORF">AAE3_LOCUS7242</name>
</gene>